<dbReference type="RefSeq" id="WP_129455365.1">
    <property type="nucleotide sequence ID" value="NZ_JACXYX010000006.1"/>
</dbReference>
<accession>A0A4Q2SA11</accession>
<reference evidence="1 2" key="1">
    <citation type="submission" date="2019-01" db="EMBL/GenBank/DDBJ databases">
        <title>Novel species of Nocardioides.</title>
        <authorList>
            <person name="Liu Q."/>
            <person name="Xin Y.-H."/>
        </authorList>
    </citation>
    <scope>NUCLEOTIDE SEQUENCE [LARGE SCALE GENOMIC DNA]</scope>
    <source>
        <strain evidence="1 2">CGMCC 4.6875</strain>
    </source>
</reference>
<dbReference type="OrthoDB" id="8455707at2"/>
<protein>
    <submittedName>
        <fullName evidence="1">Uncharacterized protein</fullName>
    </submittedName>
</protein>
<keyword evidence="2" id="KW-1185">Reference proteome</keyword>
<dbReference type="Proteomes" id="UP000293291">
    <property type="component" value="Unassembled WGS sequence"/>
</dbReference>
<proteinExistence type="predicted"/>
<dbReference type="EMBL" id="SDWU01000012">
    <property type="protein sequence ID" value="RYC01065.1"/>
    <property type="molecule type" value="Genomic_DNA"/>
</dbReference>
<sequence length="342" mass="38827">MTGSTGTSEEPIDSVREVPTRSVATYARLWQLETWLRQMVYIELCAAFGRHWTQEVAGQPRGSLTADLRLTHMPTPDASPISYVTFGSLCRTIGNHWDLFSVYLPPRDLWEAKLSEVAQIRNRVAHFRLGHFDDLTRLLQFMRDLDDGFWRFCTSYNDAYPVLPPSKDPVTKRFQHLDQFPYVRVNSQSWAKVGVADPDAMFSMSIGVLQRPWQTSKQSGRSSGQPGLLYDVTIVGRDNHRFNYARLLEDTKRLHGDVVHICIDSFGSSVRFTIPAILGARVVNHTIQAFVDRIPNSLHRSHGSDQTDAVERLAGEWPEYVLGPEDPLVFLEPQMVGSFFSA</sequence>
<gene>
    <name evidence="1" type="ORF">EUA07_11760</name>
</gene>
<comment type="caution">
    <text evidence="1">The sequence shown here is derived from an EMBL/GenBank/DDBJ whole genome shotgun (WGS) entry which is preliminary data.</text>
</comment>
<organism evidence="1 2">
    <name type="scientific">Nocardioides ganghwensis</name>
    <dbReference type="NCBI Taxonomy" id="252230"/>
    <lineage>
        <taxon>Bacteria</taxon>
        <taxon>Bacillati</taxon>
        <taxon>Actinomycetota</taxon>
        <taxon>Actinomycetes</taxon>
        <taxon>Propionibacteriales</taxon>
        <taxon>Nocardioidaceae</taxon>
        <taxon>Nocardioides</taxon>
    </lineage>
</organism>
<evidence type="ECO:0000313" key="2">
    <source>
        <dbReference type="Proteomes" id="UP000293291"/>
    </source>
</evidence>
<dbReference type="AlphaFoldDB" id="A0A4Q2SA11"/>
<name>A0A4Q2SA11_9ACTN</name>
<evidence type="ECO:0000313" key="1">
    <source>
        <dbReference type="EMBL" id="RYC01065.1"/>
    </source>
</evidence>